<name>A0A023D8P7_ACIMT</name>
<dbReference type="SUPFAM" id="SSF48317">
    <property type="entry name" value="Acid phosphatase/Vanadium-dependent haloperoxidase"/>
    <property type="match status" value="1"/>
</dbReference>
<dbReference type="Gene3D" id="1.20.144.10">
    <property type="entry name" value="Phosphatidic acid phosphatase type 2/haloperoxidase"/>
    <property type="match status" value="1"/>
</dbReference>
<sequence>MADLIGYISDFGDEYLLWPLIGIGAAILVWQKRFRLAAAWLGLAVASFGTVLMLKLLLEACGRHPDHPLYSPSGHTAGATFVFGGMAVLFFPSALAALPAAIAVAALIGATRLFLGAHDLPEVLVGGAIGLGGVAALLLVRLRLEGTAGRPAASATQICALFAGCVATTVLLHGVRSPAERWIEQVSHQFLRPLACSPATPDESGGAS</sequence>
<accession>A0A023D8P7</accession>
<dbReference type="InterPro" id="IPR000326">
    <property type="entry name" value="PAP2/HPO"/>
</dbReference>
<feature type="transmembrane region" description="Helical" evidence="1">
    <location>
        <begin position="78"/>
        <end position="108"/>
    </location>
</feature>
<evidence type="ECO:0000313" key="3">
    <source>
        <dbReference type="EMBL" id="GAJ30547.1"/>
    </source>
</evidence>
<evidence type="ECO:0000256" key="1">
    <source>
        <dbReference type="SAM" id="Phobius"/>
    </source>
</evidence>
<organism evidence="3 4">
    <name type="scientific">Acidomonas methanolica NBRC 104435</name>
    <dbReference type="NCBI Taxonomy" id="1231351"/>
    <lineage>
        <taxon>Bacteria</taxon>
        <taxon>Pseudomonadati</taxon>
        <taxon>Pseudomonadota</taxon>
        <taxon>Alphaproteobacteria</taxon>
        <taxon>Acetobacterales</taxon>
        <taxon>Acetobacteraceae</taxon>
        <taxon>Acidomonas</taxon>
    </lineage>
</organism>
<dbReference type="Pfam" id="PF01569">
    <property type="entry name" value="PAP2"/>
    <property type="match status" value="1"/>
</dbReference>
<reference evidence="3 4" key="2">
    <citation type="journal article" date="2014" name="FEMS Microbiol. Lett.">
        <title>Draft genomic DNA sequence of the facultatively methylotrophic bacterium Acidomonas methanolica type strain MB58.</title>
        <authorList>
            <person name="Higashiura N."/>
            <person name="Hadano H."/>
            <person name="Hirakawa H."/>
            <person name="Matsutani M."/>
            <person name="Takabe S."/>
            <person name="Matsushita K."/>
            <person name="Azuma Y."/>
        </authorList>
    </citation>
    <scope>NUCLEOTIDE SEQUENCE [LARGE SCALE GENOMIC DNA]</scope>
    <source>
        <strain evidence="3 4">MB58</strain>
    </source>
</reference>
<feature type="domain" description="Phosphatidic acid phosphatase type 2/haloperoxidase" evidence="2">
    <location>
        <begin position="70"/>
        <end position="139"/>
    </location>
</feature>
<dbReference type="RefSeq" id="WP_052512213.1">
    <property type="nucleotide sequence ID" value="NZ_BAND01000164.1"/>
</dbReference>
<keyword evidence="1" id="KW-0812">Transmembrane</keyword>
<protein>
    <submittedName>
        <fullName evidence="3">Phosphoesterase</fullName>
    </submittedName>
</protein>
<dbReference type="Proteomes" id="UP000019760">
    <property type="component" value="Unassembled WGS sequence"/>
</dbReference>
<evidence type="ECO:0000313" key="4">
    <source>
        <dbReference type="Proteomes" id="UP000019760"/>
    </source>
</evidence>
<feature type="transmembrane region" description="Helical" evidence="1">
    <location>
        <begin position="38"/>
        <end position="58"/>
    </location>
</feature>
<feature type="transmembrane region" description="Helical" evidence="1">
    <location>
        <begin position="152"/>
        <end position="172"/>
    </location>
</feature>
<feature type="transmembrane region" description="Helical" evidence="1">
    <location>
        <begin position="15"/>
        <end position="31"/>
    </location>
</feature>
<keyword evidence="1" id="KW-0472">Membrane</keyword>
<keyword evidence="4" id="KW-1185">Reference proteome</keyword>
<dbReference type="InterPro" id="IPR036938">
    <property type="entry name" value="PAP2/HPO_sf"/>
</dbReference>
<reference evidence="4" key="1">
    <citation type="journal article" date="2014" name="FEMS Microbiol. Lett.">
        <title>Draft Genomic DNA Sequence of the Facultatively Methylotrophic Bacterium Acidomonas methanolica type strain MB58.</title>
        <authorList>
            <person name="Higashiura N."/>
            <person name="Hadano H."/>
            <person name="Hirakawa H."/>
            <person name="Matsutani M."/>
            <person name="Takabe S."/>
            <person name="Matsushita K."/>
            <person name="Azuma Y."/>
        </authorList>
    </citation>
    <scope>NUCLEOTIDE SEQUENCE [LARGE SCALE GENOMIC DNA]</scope>
    <source>
        <strain evidence="4">MB58</strain>
    </source>
</reference>
<feature type="transmembrane region" description="Helical" evidence="1">
    <location>
        <begin position="120"/>
        <end position="140"/>
    </location>
</feature>
<comment type="caution">
    <text evidence="3">The sequence shown here is derived from an EMBL/GenBank/DDBJ whole genome shotgun (WGS) entry which is preliminary data.</text>
</comment>
<gene>
    <name evidence="3" type="ORF">Amme_172_016</name>
</gene>
<dbReference type="AlphaFoldDB" id="A0A023D8P7"/>
<keyword evidence="1" id="KW-1133">Transmembrane helix</keyword>
<evidence type="ECO:0000259" key="2">
    <source>
        <dbReference type="Pfam" id="PF01569"/>
    </source>
</evidence>
<dbReference type="EMBL" id="BAND01000164">
    <property type="protein sequence ID" value="GAJ30547.1"/>
    <property type="molecule type" value="Genomic_DNA"/>
</dbReference>
<proteinExistence type="predicted"/>